<proteinExistence type="predicted"/>
<dbReference type="Proteomes" id="UP000603227">
    <property type="component" value="Unassembled WGS sequence"/>
</dbReference>
<dbReference type="RefSeq" id="WP_229914515.1">
    <property type="nucleotide sequence ID" value="NZ_BNAT01000074.1"/>
</dbReference>
<accession>A0A919DR71</accession>
<reference evidence="1" key="1">
    <citation type="journal article" date="2014" name="Int. J. Syst. Evol. Microbiol.">
        <title>Complete genome sequence of Corynebacterium casei LMG S-19264T (=DSM 44701T), isolated from a smear-ripened cheese.</title>
        <authorList>
            <consortium name="US DOE Joint Genome Institute (JGI-PGF)"/>
            <person name="Walter F."/>
            <person name="Albersmeier A."/>
            <person name="Kalinowski J."/>
            <person name="Ruckert C."/>
        </authorList>
    </citation>
    <scope>NUCLEOTIDE SEQUENCE</scope>
    <source>
        <strain evidence="1">CGMCC 4.7403</strain>
    </source>
</reference>
<organism evidence="1 2">
    <name type="scientific">Streptomyces capitiformicae</name>
    <dbReference type="NCBI Taxonomy" id="2014920"/>
    <lineage>
        <taxon>Bacteria</taxon>
        <taxon>Bacillati</taxon>
        <taxon>Actinomycetota</taxon>
        <taxon>Actinomycetes</taxon>
        <taxon>Kitasatosporales</taxon>
        <taxon>Streptomycetaceae</taxon>
        <taxon>Streptomyces</taxon>
    </lineage>
</organism>
<evidence type="ECO:0000313" key="1">
    <source>
        <dbReference type="EMBL" id="GHE69724.1"/>
    </source>
</evidence>
<keyword evidence="2" id="KW-1185">Reference proteome</keyword>
<dbReference type="InterPro" id="IPR019587">
    <property type="entry name" value="Polyketide_cyclase/dehydratase"/>
</dbReference>
<sequence length="166" mass="18061">MGGAHRSRGAPVLPHHRRLTTRKTGETTLAHIHKEFLIASAPDNVWAALRDVSGIHRRLAPGFVTDTRLEADTRVVTFANGVVVHELLVDIDDETRRVAYAVIGGSLAPKHHHASMQVFAGGEDHSRFVWISDVAPDDLAGPIAEMVDQGARVIKQTLETQATADN</sequence>
<reference evidence="1" key="2">
    <citation type="submission" date="2020-09" db="EMBL/GenBank/DDBJ databases">
        <authorList>
            <person name="Sun Q."/>
            <person name="Zhou Y."/>
        </authorList>
    </citation>
    <scope>NUCLEOTIDE SEQUENCE</scope>
    <source>
        <strain evidence="1">CGMCC 4.7403</strain>
    </source>
</reference>
<dbReference type="Pfam" id="PF10604">
    <property type="entry name" value="Polyketide_cyc2"/>
    <property type="match status" value="1"/>
</dbReference>
<gene>
    <name evidence="1" type="ORF">GCM10017771_93520</name>
</gene>
<comment type="caution">
    <text evidence="1">The sequence shown here is derived from an EMBL/GenBank/DDBJ whole genome shotgun (WGS) entry which is preliminary data.</text>
</comment>
<evidence type="ECO:0000313" key="2">
    <source>
        <dbReference type="Proteomes" id="UP000603227"/>
    </source>
</evidence>
<evidence type="ECO:0008006" key="3">
    <source>
        <dbReference type="Google" id="ProtNLM"/>
    </source>
</evidence>
<dbReference type="SUPFAM" id="SSF55961">
    <property type="entry name" value="Bet v1-like"/>
    <property type="match status" value="1"/>
</dbReference>
<dbReference type="InterPro" id="IPR023393">
    <property type="entry name" value="START-like_dom_sf"/>
</dbReference>
<protein>
    <recommendedName>
        <fullName evidence="3">SRPBCC family protein</fullName>
    </recommendedName>
</protein>
<dbReference type="Gene3D" id="3.30.530.20">
    <property type="match status" value="1"/>
</dbReference>
<name>A0A919DR71_9ACTN</name>
<dbReference type="CDD" id="cd07821">
    <property type="entry name" value="PYR_PYL_RCAR_like"/>
    <property type="match status" value="1"/>
</dbReference>
<dbReference type="AlphaFoldDB" id="A0A919DR71"/>
<dbReference type="EMBL" id="BNAT01000074">
    <property type="protein sequence ID" value="GHE69724.1"/>
    <property type="molecule type" value="Genomic_DNA"/>
</dbReference>